<name>A0ABQ7PS60_PLUXY</name>
<dbReference type="InterPro" id="IPR008274">
    <property type="entry name" value="AldOxase/xan_DH_MoCoBD1"/>
</dbReference>
<evidence type="ECO:0000256" key="6">
    <source>
        <dbReference type="ARBA" id="ARBA00022714"/>
    </source>
</evidence>
<dbReference type="InterPro" id="IPR001041">
    <property type="entry name" value="2Fe-2S_ferredoxin-type"/>
</dbReference>
<keyword evidence="11" id="KW-0411">Iron-sulfur</keyword>
<dbReference type="SUPFAM" id="SSF56003">
    <property type="entry name" value="Molybdenum cofactor-binding domain"/>
    <property type="match status" value="2"/>
</dbReference>
<feature type="domain" description="FAD-binding PCMH-type" evidence="14">
    <location>
        <begin position="248"/>
        <end position="433"/>
    </location>
</feature>
<comment type="similarity">
    <text evidence="3">Belongs to the xanthine dehydrogenase family.</text>
</comment>
<comment type="caution">
    <text evidence="15">The sequence shown here is derived from an EMBL/GenBank/DDBJ whole genome shotgun (WGS) entry which is preliminary data.</text>
</comment>
<dbReference type="InterPro" id="IPR006058">
    <property type="entry name" value="2Fe2S_fd_BS"/>
</dbReference>
<dbReference type="InterPro" id="IPR036318">
    <property type="entry name" value="FAD-bd_PCMH-like_sf"/>
</dbReference>
<evidence type="ECO:0000256" key="10">
    <source>
        <dbReference type="ARBA" id="ARBA00023004"/>
    </source>
</evidence>
<gene>
    <name evidence="15" type="ORF">JYU34_022283</name>
</gene>
<comment type="cofactor">
    <cofactor evidence="2">
        <name>FAD</name>
        <dbReference type="ChEBI" id="CHEBI:57692"/>
    </cofactor>
</comment>
<feature type="region of interest" description="Disordered" evidence="12">
    <location>
        <begin position="161"/>
        <end position="193"/>
    </location>
</feature>
<protein>
    <submittedName>
        <fullName evidence="15">Uncharacterized protein</fullName>
    </submittedName>
</protein>
<accession>A0ABQ7PS60</accession>
<dbReference type="Gene3D" id="3.10.20.30">
    <property type="match status" value="1"/>
</dbReference>
<dbReference type="InterPro" id="IPR036010">
    <property type="entry name" value="2Fe-2S_ferredoxin-like_sf"/>
</dbReference>
<dbReference type="InterPro" id="IPR012675">
    <property type="entry name" value="Beta-grasp_dom_sf"/>
</dbReference>
<dbReference type="EMBL" id="JAHIBW010000031">
    <property type="protein sequence ID" value="KAG7295279.1"/>
    <property type="molecule type" value="Genomic_DNA"/>
</dbReference>
<dbReference type="Pfam" id="PF01799">
    <property type="entry name" value="Fer2_2"/>
    <property type="match status" value="1"/>
</dbReference>
<dbReference type="Pfam" id="PF01315">
    <property type="entry name" value="Ald_Xan_dh_C"/>
    <property type="match status" value="1"/>
</dbReference>
<dbReference type="SMART" id="SM01092">
    <property type="entry name" value="CO_deh_flav_C"/>
    <property type="match status" value="1"/>
</dbReference>
<dbReference type="Gene3D" id="3.30.365.10">
    <property type="entry name" value="Aldehyde oxidase/xanthine dehydrogenase, molybdopterin binding domain"/>
    <property type="match status" value="2"/>
</dbReference>
<dbReference type="InterPro" id="IPR005107">
    <property type="entry name" value="CO_DH_flav_C"/>
</dbReference>
<keyword evidence="9" id="KW-0560">Oxidoreductase</keyword>
<evidence type="ECO:0000256" key="4">
    <source>
        <dbReference type="ARBA" id="ARBA00022505"/>
    </source>
</evidence>
<evidence type="ECO:0000256" key="7">
    <source>
        <dbReference type="ARBA" id="ARBA00022723"/>
    </source>
</evidence>
<evidence type="ECO:0000259" key="13">
    <source>
        <dbReference type="PROSITE" id="PS51085"/>
    </source>
</evidence>
<dbReference type="Pfam" id="PF20256">
    <property type="entry name" value="MoCoBD_2"/>
    <property type="match status" value="1"/>
</dbReference>
<keyword evidence="10" id="KW-0408">Iron</keyword>
<dbReference type="SUPFAM" id="SSF47741">
    <property type="entry name" value="CO dehydrogenase ISP C-domain like"/>
    <property type="match status" value="1"/>
</dbReference>
<feature type="domain" description="2Fe-2S ferredoxin-type" evidence="13">
    <location>
        <begin position="2"/>
        <end position="84"/>
    </location>
</feature>
<dbReference type="InterPro" id="IPR036683">
    <property type="entry name" value="CO_DH_flav_C_dom_sf"/>
</dbReference>
<dbReference type="Gene3D" id="1.10.150.120">
    <property type="entry name" value="[2Fe-2S]-binding domain"/>
    <property type="match status" value="1"/>
</dbReference>
<keyword evidence="16" id="KW-1185">Reference proteome</keyword>
<dbReference type="CDD" id="cd00207">
    <property type="entry name" value="fer2"/>
    <property type="match status" value="1"/>
</dbReference>
<dbReference type="InterPro" id="IPR037165">
    <property type="entry name" value="AldOxase/xan_DH_Mopterin-bd_sf"/>
</dbReference>
<dbReference type="SUPFAM" id="SSF56176">
    <property type="entry name" value="FAD-binding/transporter-associated domain-like"/>
    <property type="match status" value="1"/>
</dbReference>
<dbReference type="PROSITE" id="PS51387">
    <property type="entry name" value="FAD_PCMH"/>
    <property type="match status" value="1"/>
</dbReference>
<organism evidence="15 16">
    <name type="scientific">Plutella xylostella</name>
    <name type="common">Diamondback moth</name>
    <name type="synonym">Plutella maculipennis</name>
    <dbReference type="NCBI Taxonomy" id="51655"/>
    <lineage>
        <taxon>Eukaryota</taxon>
        <taxon>Metazoa</taxon>
        <taxon>Ecdysozoa</taxon>
        <taxon>Arthropoda</taxon>
        <taxon>Hexapoda</taxon>
        <taxon>Insecta</taxon>
        <taxon>Pterygota</taxon>
        <taxon>Neoptera</taxon>
        <taxon>Endopterygota</taxon>
        <taxon>Lepidoptera</taxon>
        <taxon>Glossata</taxon>
        <taxon>Ditrysia</taxon>
        <taxon>Yponomeutoidea</taxon>
        <taxon>Plutellidae</taxon>
        <taxon>Plutella</taxon>
    </lineage>
</organism>
<keyword evidence="6" id="KW-0001">2Fe-2S</keyword>
<dbReference type="SUPFAM" id="SSF55447">
    <property type="entry name" value="CO dehydrogenase flavoprotein C-terminal domain-like"/>
    <property type="match status" value="1"/>
</dbReference>
<dbReference type="PIRSF" id="PIRSF000127">
    <property type="entry name" value="Xanthine_DH"/>
    <property type="match status" value="1"/>
</dbReference>
<keyword evidence="8" id="KW-0274">FAD</keyword>
<keyword evidence="4" id="KW-0500">Molybdenum</keyword>
<dbReference type="Pfam" id="PF03450">
    <property type="entry name" value="CO_deh_flav_C"/>
    <property type="match status" value="1"/>
</dbReference>
<dbReference type="InterPro" id="IPR046867">
    <property type="entry name" value="AldOxase/xan_DH_MoCoBD2"/>
</dbReference>
<evidence type="ECO:0000256" key="8">
    <source>
        <dbReference type="ARBA" id="ARBA00022827"/>
    </source>
</evidence>
<evidence type="ECO:0000256" key="3">
    <source>
        <dbReference type="ARBA" id="ARBA00006849"/>
    </source>
</evidence>
<dbReference type="SUPFAM" id="SSF54292">
    <property type="entry name" value="2Fe-2S ferredoxin-like"/>
    <property type="match status" value="1"/>
</dbReference>
<dbReference type="PANTHER" id="PTHR11908:SF132">
    <property type="entry name" value="ALDEHYDE OXIDASE 1-RELATED"/>
    <property type="match status" value="1"/>
</dbReference>
<dbReference type="PROSITE" id="PS51085">
    <property type="entry name" value="2FE2S_FER_2"/>
    <property type="match status" value="1"/>
</dbReference>
<evidence type="ECO:0000313" key="15">
    <source>
        <dbReference type="EMBL" id="KAG7295279.1"/>
    </source>
</evidence>
<dbReference type="PANTHER" id="PTHR11908">
    <property type="entry name" value="XANTHINE DEHYDROGENASE"/>
    <property type="match status" value="1"/>
</dbReference>
<dbReference type="InterPro" id="IPR036856">
    <property type="entry name" value="Ald_Oxase/Xan_DH_a/b_sf"/>
</dbReference>
<dbReference type="Pfam" id="PF02738">
    <property type="entry name" value="MoCoBD_1"/>
    <property type="match status" value="1"/>
</dbReference>
<evidence type="ECO:0000256" key="1">
    <source>
        <dbReference type="ARBA" id="ARBA00001924"/>
    </source>
</evidence>
<dbReference type="Gene3D" id="3.90.1170.50">
    <property type="entry name" value="Aldehyde oxidase/xanthine dehydrogenase, a/b hammerhead"/>
    <property type="match status" value="1"/>
</dbReference>
<dbReference type="PROSITE" id="PS00197">
    <property type="entry name" value="2FE2S_FER_1"/>
    <property type="match status" value="1"/>
</dbReference>
<reference evidence="15 16" key="1">
    <citation type="submission" date="2021-06" db="EMBL/GenBank/DDBJ databases">
        <title>A haploid diamondback moth (Plutella xylostella L.) genome assembly resolves 31 chromosomes and identifies a diamide resistance mutation.</title>
        <authorList>
            <person name="Ward C.M."/>
            <person name="Perry K.D."/>
            <person name="Baker G."/>
            <person name="Powis K."/>
            <person name="Heckel D.G."/>
            <person name="Baxter S.W."/>
        </authorList>
    </citation>
    <scope>NUCLEOTIDE SEQUENCE [LARGE SCALE GENOMIC DNA]</scope>
    <source>
        <strain evidence="15 16">LV</strain>
        <tissue evidence="15">Single pupa</tissue>
    </source>
</reference>
<dbReference type="InterPro" id="IPR016208">
    <property type="entry name" value="Ald_Oxase/xanthine_DH-like"/>
</dbReference>
<evidence type="ECO:0000256" key="5">
    <source>
        <dbReference type="ARBA" id="ARBA00022630"/>
    </source>
</evidence>
<evidence type="ECO:0000256" key="12">
    <source>
        <dbReference type="SAM" id="MobiDB-lite"/>
    </source>
</evidence>
<evidence type="ECO:0000259" key="14">
    <source>
        <dbReference type="PROSITE" id="PS51387"/>
    </source>
</evidence>
<evidence type="ECO:0000256" key="11">
    <source>
        <dbReference type="ARBA" id="ARBA00023014"/>
    </source>
</evidence>
<evidence type="ECO:0000313" key="16">
    <source>
        <dbReference type="Proteomes" id="UP000823941"/>
    </source>
</evidence>
<dbReference type="SMART" id="SM01008">
    <property type="entry name" value="Ald_Xan_dh_C"/>
    <property type="match status" value="1"/>
</dbReference>
<keyword evidence="5" id="KW-0285">Flavoprotein</keyword>
<dbReference type="Gene3D" id="3.30.390.50">
    <property type="entry name" value="CO dehydrogenase flavoprotein, C-terminal domain"/>
    <property type="match status" value="1"/>
</dbReference>
<sequence length="959" mass="108077">MDHITFTVNGEKQIVGSEVSSDTMLVDFLRERLELRGTKYMCREGGCGACVVAARDGHRTFSVNSCLISVLQCQGWEITTVEGLGDRLRGYHPVQRTLAEYDGTQCGFCSVGWVMSMYSLLESNHYDLTEYEIEDAFGSNICRCTGYRPILDAFKSFAKDGPKPKDKNRSLSNEATEGPSTINDTDVLRSNETNDTNKIDTQCNEINDIEDLKICKNKGANCRKSCKGKDDWCFVTKEDVEDKIVKKIKLKDHRVYYRVNEIQDIFDVLKEEGTESYMLVGGNTGKGAYHIFEYPRVLIDIGPVLELKKYYIDQNLVIGAGTTLTALMEIFLDISREHEEFAYLIKLYEHLNLVAHIPVRNIMPRAQNAHASVNSAFLYKFNPDDKETVVSARIVFGGISATFVHAKKTEEFVVGKQVFTNKILQEALKVLEAELDVKEIPGEFKPEFRKKLALGLFYKGLITIIPEKRLKPRYRSGIRDFRKTRPVSKSADVYDTNPIIWPITEPMPKVEALIQCAGEIKYVNDVPKQAREVHVAFVTSDVATGEILDIDPSPALKYPGVLAFFSAKDIPGKNTFMSTRIGLPIIVSPEEILADKTVKYYDQAIGLIVAESEAVAQRAALLVQVKYKTEKKPPLLLINQVRSEDPSRVSVFFVLPARDRGTDVQRVIKNQTNIFSQYHFTMETISCVARPSDDGIEVIPSSHYPDNSQCVVSEALNIPQNRVTMRIGPQGGSYGSRLTRSSQVVAACSLVSHLMNRPARMVLSIQGNMRVIGKRFPCTRDFEVGVNSKGEIQYLQYNFYEDNGYVFSEAIIYLAINSVRNAYESRRWQYQMFNIEGAFIMGMGYWTTEHLIYDSQTGELLTDRTWYYHVPQAKDIPLDFRVQLLRNSNNPVGVLGARVVGEPATCVAIVVGFALHDAIAASREDTGYPRNKWFNVDGPYTIEANVLKADVGLNEFLYD</sequence>
<comment type="cofactor">
    <cofactor evidence="1">
        <name>Mo-molybdopterin</name>
        <dbReference type="ChEBI" id="CHEBI:71302"/>
    </cofactor>
</comment>
<evidence type="ECO:0000256" key="2">
    <source>
        <dbReference type="ARBA" id="ARBA00001974"/>
    </source>
</evidence>
<dbReference type="InterPro" id="IPR016166">
    <property type="entry name" value="FAD-bd_PCMH"/>
</dbReference>
<dbReference type="Pfam" id="PF00111">
    <property type="entry name" value="Fer2"/>
    <property type="match status" value="1"/>
</dbReference>
<dbReference type="SUPFAM" id="SSF54665">
    <property type="entry name" value="CO dehydrogenase molybdoprotein N-domain-like"/>
    <property type="match status" value="1"/>
</dbReference>
<dbReference type="Pfam" id="PF00941">
    <property type="entry name" value="FAD_binding_5"/>
    <property type="match status" value="1"/>
</dbReference>
<dbReference type="InterPro" id="IPR002888">
    <property type="entry name" value="2Fe-2S-bd"/>
</dbReference>
<keyword evidence="7" id="KW-0479">Metal-binding</keyword>
<feature type="compositionally biased region" description="Polar residues" evidence="12">
    <location>
        <begin position="170"/>
        <end position="193"/>
    </location>
</feature>
<dbReference type="InterPro" id="IPR036884">
    <property type="entry name" value="2Fe-2S-bd_dom_sf"/>
</dbReference>
<proteinExistence type="inferred from homology"/>
<dbReference type="InterPro" id="IPR000674">
    <property type="entry name" value="Ald_Oxase/Xan_DH_a/b"/>
</dbReference>
<dbReference type="InterPro" id="IPR002346">
    <property type="entry name" value="Mopterin_DH_FAD-bd"/>
</dbReference>
<evidence type="ECO:0000256" key="9">
    <source>
        <dbReference type="ARBA" id="ARBA00023002"/>
    </source>
</evidence>
<dbReference type="Proteomes" id="UP000823941">
    <property type="component" value="Chromosome 31"/>
</dbReference>